<evidence type="ECO:0000313" key="8">
    <source>
        <dbReference type="Proteomes" id="UP001235939"/>
    </source>
</evidence>
<keyword evidence="4" id="KW-0424">Laminin EGF-like domain</keyword>
<feature type="domain" description="Kazal-like" evidence="6">
    <location>
        <begin position="222"/>
        <end position="271"/>
    </location>
</feature>
<gene>
    <name evidence="7" type="ORF">LAZ67_7002497</name>
</gene>
<evidence type="ECO:0000256" key="3">
    <source>
        <dbReference type="ARBA" id="ARBA00023157"/>
    </source>
</evidence>
<proteinExistence type="predicted"/>
<evidence type="ECO:0000313" key="7">
    <source>
        <dbReference type="EMBL" id="UYV70317.1"/>
    </source>
</evidence>
<evidence type="ECO:0000259" key="6">
    <source>
        <dbReference type="PROSITE" id="PS51465"/>
    </source>
</evidence>
<dbReference type="SUPFAM" id="SSF57196">
    <property type="entry name" value="EGF/Laminin"/>
    <property type="match status" value="1"/>
</dbReference>
<evidence type="ECO:0000256" key="2">
    <source>
        <dbReference type="ARBA" id="ARBA00022900"/>
    </source>
</evidence>
<protein>
    <recommendedName>
        <fullName evidence="9">Follistatin</fullName>
    </recommendedName>
</protein>
<keyword evidence="2" id="KW-0722">Serine protease inhibitor</keyword>
<dbReference type="PANTHER" id="PTHR10913">
    <property type="entry name" value="FOLLISTATIN-RELATED"/>
    <property type="match status" value="1"/>
</dbReference>
<keyword evidence="3 4" id="KW-1015">Disulfide bond</keyword>
<name>A0ABY6KN74_9ARAC</name>
<dbReference type="SMART" id="SM00280">
    <property type="entry name" value="KAZAL"/>
    <property type="match status" value="2"/>
</dbReference>
<dbReference type="CDD" id="cd00055">
    <property type="entry name" value="EGF_Lam"/>
    <property type="match status" value="1"/>
</dbReference>
<evidence type="ECO:0008006" key="9">
    <source>
        <dbReference type="Google" id="ProtNLM"/>
    </source>
</evidence>
<reference evidence="7 8" key="1">
    <citation type="submission" date="2022-01" db="EMBL/GenBank/DDBJ databases">
        <title>A chromosomal length assembly of Cordylochernes scorpioides.</title>
        <authorList>
            <person name="Zeh D."/>
            <person name="Zeh J."/>
        </authorList>
    </citation>
    <scope>NUCLEOTIDE SEQUENCE [LARGE SCALE GENOMIC DNA]</scope>
    <source>
        <strain evidence="7">IN4F17</strain>
        <tissue evidence="7">Whole Body</tissue>
    </source>
</reference>
<dbReference type="PROSITE" id="PS51465">
    <property type="entry name" value="KAZAL_2"/>
    <property type="match status" value="1"/>
</dbReference>
<dbReference type="Proteomes" id="UP001235939">
    <property type="component" value="Chromosome 07"/>
</dbReference>
<dbReference type="Pfam" id="PF07648">
    <property type="entry name" value="Kazal_2"/>
    <property type="match status" value="2"/>
</dbReference>
<dbReference type="SMART" id="SM00274">
    <property type="entry name" value="FOLN"/>
    <property type="match status" value="1"/>
</dbReference>
<dbReference type="InterPro" id="IPR002350">
    <property type="entry name" value="Kazal_dom"/>
</dbReference>
<keyword evidence="1" id="KW-0646">Protease inhibitor</keyword>
<dbReference type="InterPro" id="IPR002049">
    <property type="entry name" value="LE_dom"/>
</dbReference>
<feature type="domain" description="Laminin EGF-like" evidence="5">
    <location>
        <begin position="147"/>
        <end position="194"/>
    </location>
</feature>
<evidence type="ECO:0000256" key="4">
    <source>
        <dbReference type="PROSITE-ProRule" id="PRU00460"/>
    </source>
</evidence>
<organism evidence="7 8">
    <name type="scientific">Cordylochernes scorpioides</name>
    <dbReference type="NCBI Taxonomy" id="51811"/>
    <lineage>
        <taxon>Eukaryota</taxon>
        <taxon>Metazoa</taxon>
        <taxon>Ecdysozoa</taxon>
        <taxon>Arthropoda</taxon>
        <taxon>Chelicerata</taxon>
        <taxon>Arachnida</taxon>
        <taxon>Pseudoscorpiones</taxon>
        <taxon>Cheliferoidea</taxon>
        <taxon>Chernetidae</taxon>
        <taxon>Cordylochernes</taxon>
    </lineage>
</organism>
<accession>A0ABY6KN74</accession>
<dbReference type="InterPro" id="IPR003645">
    <property type="entry name" value="Fol_N"/>
</dbReference>
<dbReference type="InterPro" id="IPR050653">
    <property type="entry name" value="Prot_Inhib_GrowthFact_Antg"/>
</dbReference>
<feature type="disulfide bond" evidence="4">
    <location>
        <begin position="149"/>
        <end position="166"/>
    </location>
</feature>
<dbReference type="Gene3D" id="3.30.60.30">
    <property type="match status" value="2"/>
</dbReference>
<evidence type="ECO:0000259" key="5">
    <source>
        <dbReference type="PROSITE" id="PS50027"/>
    </source>
</evidence>
<dbReference type="SUPFAM" id="SSF100895">
    <property type="entry name" value="Kazal-type serine protease inhibitors"/>
    <property type="match status" value="2"/>
</dbReference>
<dbReference type="CDD" id="cd00104">
    <property type="entry name" value="KAZAL_FS"/>
    <property type="match status" value="1"/>
</dbReference>
<dbReference type="PROSITE" id="PS50027">
    <property type="entry name" value="EGF_LAM_2"/>
    <property type="match status" value="1"/>
</dbReference>
<dbReference type="EMBL" id="CP092869">
    <property type="protein sequence ID" value="UYV70317.1"/>
    <property type="molecule type" value="Genomic_DNA"/>
</dbReference>
<keyword evidence="8" id="KW-1185">Reference proteome</keyword>
<feature type="disulfide bond" evidence="4">
    <location>
        <begin position="168"/>
        <end position="177"/>
    </location>
</feature>
<comment type="caution">
    <text evidence="4">Lacks conserved residue(s) required for the propagation of feature annotation.</text>
</comment>
<dbReference type="PANTHER" id="PTHR10913:SF45">
    <property type="entry name" value="FOLLISTATIN, ISOFORM A-RELATED"/>
    <property type="match status" value="1"/>
</dbReference>
<feature type="disulfide bond" evidence="4">
    <location>
        <begin position="147"/>
        <end position="159"/>
    </location>
</feature>
<dbReference type="Pfam" id="PF00053">
    <property type="entry name" value="EGF_laminin"/>
    <property type="match status" value="1"/>
</dbReference>
<dbReference type="Gene3D" id="2.10.25.10">
    <property type="entry name" value="Laminin"/>
    <property type="match status" value="1"/>
</dbReference>
<dbReference type="SMART" id="SM00180">
    <property type="entry name" value="EGF_Lam"/>
    <property type="match status" value="1"/>
</dbReference>
<evidence type="ECO:0000256" key="1">
    <source>
        <dbReference type="ARBA" id="ARBA00022690"/>
    </source>
</evidence>
<dbReference type="InterPro" id="IPR036058">
    <property type="entry name" value="Kazal_dom_sf"/>
</dbReference>
<sequence>MGLWHIYDFVFPTNPTRYSNCVINSCDTGCADAKKCDKLCLYGGVCQYNNEGYPQCFCHFHCQPPSAHETICTSEGKQYPSRCFLKKEACRRQKPVKVVPCPAQCATLSPGNVRVNPGWEDSAVTPVSLGTGDYEPKDVYRSVRAECGCSEAGSVREDCDQSTGRCVCRAGVQGRRCNLCPPGSVLLDKWGCKRVVAARNCSELHCGFGARCREKRRRAHCVCDLHCSAEDTRVPVCGADGTTYSSECELRLYRCRHQRAVALLYRGPCTSPVNKMKGFKNMNVSFIHNKNFYCPYRDEKIKFISGEPSQRFRQFNPPDRFSEL</sequence>